<evidence type="ECO:0000313" key="2">
    <source>
        <dbReference type="Proteomes" id="UP000008672"/>
    </source>
</evidence>
<protein>
    <recommendedName>
        <fullName evidence="3">Endonuclease/exonuclease/phosphatase domain-containing protein</fullName>
    </recommendedName>
</protein>
<organism evidence="1 2">
    <name type="scientific">Latimeria chalumnae</name>
    <name type="common">Coelacanth</name>
    <dbReference type="NCBI Taxonomy" id="7897"/>
    <lineage>
        <taxon>Eukaryota</taxon>
        <taxon>Metazoa</taxon>
        <taxon>Chordata</taxon>
        <taxon>Craniata</taxon>
        <taxon>Vertebrata</taxon>
        <taxon>Euteleostomi</taxon>
        <taxon>Coelacanthiformes</taxon>
        <taxon>Coelacanthidae</taxon>
        <taxon>Latimeria</taxon>
    </lineage>
</organism>
<proteinExistence type="predicted"/>
<accession>H3AC06</accession>
<dbReference type="InterPro" id="IPR036691">
    <property type="entry name" value="Endo/exonu/phosph_ase_sf"/>
</dbReference>
<evidence type="ECO:0000313" key="1">
    <source>
        <dbReference type="Ensembl" id="ENSLACP00000007177.1"/>
    </source>
</evidence>
<dbReference type="Gene3D" id="3.60.10.10">
    <property type="entry name" value="Endonuclease/exonuclease/phosphatase"/>
    <property type="match status" value="1"/>
</dbReference>
<dbReference type="eggNOG" id="ENOG502S67M">
    <property type="taxonomic scope" value="Eukaryota"/>
</dbReference>
<dbReference type="InParanoid" id="H3AC06"/>
<dbReference type="AlphaFoldDB" id="H3AC06"/>
<reference evidence="1" key="2">
    <citation type="submission" date="2025-08" db="UniProtKB">
        <authorList>
            <consortium name="Ensembl"/>
        </authorList>
    </citation>
    <scope>IDENTIFICATION</scope>
</reference>
<dbReference type="EMBL" id="AFYH01075475">
    <property type="status" value="NOT_ANNOTATED_CDS"/>
    <property type="molecule type" value="Genomic_DNA"/>
</dbReference>
<sequence>SRARGVAILIDKNSPFLCLSQITDPAGRFIIVHGKWGSRLVTLASMYAPNIDDLVTVQTFFLKLAQFPYPWIIGEDFNCPLDTIVDRSSPILVGQTQMARVIRASMAEYSLVDTWRHLYPKTREYSHYSHAHDSFSRIDLILVSASLIHQVKECKFLPHYISDHSPISIQMVTSEEGKGPYRWRLDPQLLTKKESVKEIESAINEFFRFNHPLVSTPDMIWEAFKVTIRGKIIALSSAYKKAYRLRTVSLELDLRRAEMELYKSNSAENRERVASLQHELNVLSTSKAERALHRTRSRFYAWGDKAGKLLAWQLHREEADRHIPSITLEDGTTSSTPGAINRTFQNYYTSLYSTQYDRESMREYMFSFLEGVEIPEIPVEMREQLDAPLSRLEIHEAVSLCDSIEVRGID</sequence>
<name>H3AC06_LATCH</name>
<dbReference type="CDD" id="cd09076">
    <property type="entry name" value="L1-EN"/>
    <property type="match status" value="1"/>
</dbReference>
<reference evidence="2" key="1">
    <citation type="submission" date="2011-08" db="EMBL/GenBank/DDBJ databases">
        <title>The draft genome of Latimeria chalumnae.</title>
        <authorList>
            <person name="Di Palma F."/>
            <person name="Alfoldi J."/>
            <person name="Johnson J."/>
            <person name="Berlin A."/>
            <person name="Gnerre S."/>
            <person name="Jaffe D."/>
            <person name="MacCallum I."/>
            <person name="Young S."/>
            <person name="Walker B.J."/>
            <person name="Lander E."/>
            <person name="Lindblad-Toh K."/>
        </authorList>
    </citation>
    <scope>NUCLEOTIDE SEQUENCE [LARGE SCALE GENOMIC DNA]</scope>
    <source>
        <strain evidence="2">Wild caught</strain>
    </source>
</reference>
<keyword evidence="2" id="KW-1185">Reference proteome</keyword>
<dbReference type="HOGENOM" id="CLU_000680_2_1_1"/>
<dbReference type="STRING" id="7897.ENSLACP00000007177"/>
<dbReference type="GeneTree" id="ENSGT00950000183016"/>
<dbReference type="Proteomes" id="UP000008672">
    <property type="component" value="Unassembled WGS sequence"/>
</dbReference>
<evidence type="ECO:0008006" key="3">
    <source>
        <dbReference type="Google" id="ProtNLM"/>
    </source>
</evidence>
<dbReference type="PANTHER" id="PTHR19446">
    <property type="entry name" value="REVERSE TRANSCRIPTASES"/>
    <property type="match status" value="1"/>
</dbReference>
<dbReference type="SUPFAM" id="SSF56219">
    <property type="entry name" value="DNase I-like"/>
    <property type="match status" value="1"/>
</dbReference>
<reference evidence="1" key="3">
    <citation type="submission" date="2025-09" db="UniProtKB">
        <authorList>
            <consortium name="Ensembl"/>
        </authorList>
    </citation>
    <scope>IDENTIFICATION</scope>
</reference>
<dbReference type="Ensembl" id="ENSLACT00000007236.1">
    <property type="protein sequence ID" value="ENSLACP00000007177.1"/>
    <property type="gene ID" value="ENSLACG00000006367.1"/>
</dbReference>